<evidence type="ECO:0000313" key="3">
    <source>
        <dbReference type="Proteomes" id="UP001054821"/>
    </source>
</evidence>
<comment type="caution">
    <text evidence="2">The sequence shown here is derived from an EMBL/GenBank/DDBJ whole genome shotgun (WGS) entry which is preliminary data.</text>
</comment>
<feature type="compositionally biased region" description="Polar residues" evidence="1">
    <location>
        <begin position="9"/>
        <end position="19"/>
    </location>
</feature>
<sequence length="195" mass="20937">MVGSKRIRSNTAATTQSAMGLSCHDCKTSNQLIHSAVEIVTAVTTLAHAVAPPHDTMAESAMQAHVFAPPLGLLAKGATPPQVVVTEITAIALQLPGQVVSSKSHHPYGLVAESNVHHYHDAMVCRDTIAHGRHGVVADYDPILEQLHPFLFLPPRLTNASAYTFNKTLAYVQLGSIQFSYLDPSNEANLSLRVN</sequence>
<proteinExistence type="predicted"/>
<protein>
    <submittedName>
        <fullName evidence="2">Uncharacterized protein</fullName>
    </submittedName>
</protein>
<reference evidence="2 3" key="1">
    <citation type="journal article" date="2022" name="G3 (Bethesda)">
        <title>Whole-genome sequence and methylome profiling of the almond [Prunus dulcis (Mill.) D.A. Webb] cultivar 'Nonpareil'.</title>
        <authorList>
            <person name="D'Amico-Willman K.M."/>
            <person name="Ouma W.Z."/>
            <person name="Meulia T."/>
            <person name="Sideli G.M."/>
            <person name="Gradziel T.M."/>
            <person name="Fresnedo-Ramirez J."/>
        </authorList>
    </citation>
    <scope>NUCLEOTIDE SEQUENCE [LARGE SCALE GENOMIC DNA]</scope>
    <source>
        <strain evidence="2">Clone GOH B32 T37-40</strain>
    </source>
</reference>
<evidence type="ECO:0000256" key="1">
    <source>
        <dbReference type="SAM" id="MobiDB-lite"/>
    </source>
</evidence>
<evidence type="ECO:0000313" key="2">
    <source>
        <dbReference type="EMBL" id="KAI5339621.1"/>
    </source>
</evidence>
<organism evidence="2 3">
    <name type="scientific">Prunus dulcis</name>
    <name type="common">Almond</name>
    <name type="synonym">Amygdalus dulcis</name>
    <dbReference type="NCBI Taxonomy" id="3755"/>
    <lineage>
        <taxon>Eukaryota</taxon>
        <taxon>Viridiplantae</taxon>
        <taxon>Streptophyta</taxon>
        <taxon>Embryophyta</taxon>
        <taxon>Tracheophyta</taxon>
        <taxon>Spermatophyta</taxon>
        <taxon>Magnoliopsida</taxon>
        <taxon>eudicotyledons</taxon>
        <taxon>Gunneridae</taxon>
        <taxon>Pentapetalae</taxon>
        <taxon>rosids</taxon>
        <taxon>fabids</taxon>
        <taxon>Rosales</taxon>
        <taxon>Rosaceae</taxon>
        <taxon>Amygdaloideae</taxon>
        <taxon>Amygdaleae</taxon>
        <taxon>Prunus</taxon>
    </lineage>
</organism>
<feature type="region of interest" description="Disordered" evidence="1">
    <location>
        <begin position="1"/>
        <end position="20"/>
    </location>
</feature>
<dbReference type="AlphaFoldDB" id="A0AAD4ZBG2"/>
<dbReference type="EMBL" id="JAJFAZ020000003">
    <property type="protein sequence ID" value="KAI5339621.1"/>
    <property type="molecule type" value="Genomic_DNA"/>
</dbReference>
<gene>
    <name evidence="2" type="ORF">L3X38_018893</name>
</gene>
<keyword evidence="3" id="KW-1185">Reference proteome</keyword>
<dbReference type="Proteomes" id="UP001054821">
    <property type="component" value="Chromosome 3"/>
</dbReference>
<accession>A0AAD4ZBG2</accession>
<dbReference type="PROSITE" id="PS51257">
    <property type="entry name" value="PROKAR_LIPOPROTEIN"/>
    <property type="match status" value="1"/>
</dbReference>
<name>A0AAD4ZBG2_PRUDU</name>